<dbReference type="Pfam" id="PF12895">
    <property type="entry name" value="ANAPC3"/>
    <property type="match status" value="1"/>
</dbReference>
<comment type="caution">
    <text evidence="2">The sequence shown here is derived from an EMBL/GenBank/DDBJ whole genome shotgun (WGS) entry which is preliminary data.</text>
</comment>
<dbReference type="Proteomes" id="UP000286715">
    <property type="component" value="Unassembled WGS sequence"/>
</dbReference>
<protein>
    <recommendedName>
        <fullName evidence="4">Outer membrane lipoprotein BamD-like domain-containing protein</fullName>
    </recommendedName>
</protein>
<accession>A0A401XJ99</accession>
<evidence type="ECO:0008006" key="4">
    <source>
        <dbReference type="Google" id="ProtNLM"/>
    </source>
</evidence>
<evidence type="ECO:0000256" key="1">
    <source>
        <dbReference type="PROSITE-ProRule" id="PRU00339"/>
    </source>
</evidence>
<dbReference type="SUPFAM" id="SSF81901">
    <property type="entry name" value="HCP-like"/>
    <property type="match status" value="1"/>
</dbReference>
<dbReference type="SUPFAM" id="SSF48452">
    <property type="entry name" value="TPR-like"/>
    <property type="match status" value="4"/>
</dbReference>
<dbReference type="Pfam" id="PF13432">
    <property type="entry name" value="TPR_16"/>
    <property type="match status" value="1"/>
</dbReference>
<proteinExistence type="predicted"/>
<dbReference type="InterPro" id="IPR019734">
    <property type="entry name" value="TPR_rpt"/>
</dbReference>
<reference evidence="2 3" key="1">
    <citation type="submission" date="2018-11" db="EMBL/GenBank/DDBJ databases">
        <title>Schleiferia aggregans sp. nov., a moderately thermophilic heterotrophic bacterium isolated from microbial mats at a terrestrial hot spring.</title>
        <authorList>
            <person name="Iino T."/>
            <person name="Ohkuma M."/>
            <person name="Haruta S."/>
        </authorList>
    </citation>
    <scope>NUCLEOTIDE SEQUENCE [LARGE SCALE GENOMIC DNA]</scope>
    <source>
        <strain evidence="2 3">LA</strain>
    </source>
</reference>
<dbReference type="PANTHER" id="PTHR12558">
    <property type="entry name" value="CELL DIVISION CYCLE 16,23,27"/>
    <property type="match status" value="1"/>
</dbReference>
<dbReference type="PANTHER" id="PTHR12558:SF13">
    <property type="entry name" value="CELL DIVISION CYCLE PROTEIN 27 HOMOLOG"/>
    <property type="match status" value="1"/>
</dbReference>
<keyword evidence="1" id="KW-0802">TPR repeat</keyword>
<feature type="repeat" description="TPR" evidence="1">
    <location>
        <begin position="283"/>
        <end position="316"/>
    </location>
</feature>
<gene>
    <name evidence="2" type="ORF">JCM31826_05810</name>
</gene>
<keyword evidence="3" id="KW-1185">Reference proteome</keyword>
<evidence type="ECO:0000313" key="2">
    <source>
        <dbReference type="EMBL" id="GCD77099.1"/>
    </source>
</evidence>
<dbReference type="EMBL" id="BHZE01000004">
    <property type="protein sequence ID" value="GCD77099.1"/>
    <property type="molecule type" value="Genomic_DNA"/>
</dbReference>
<dbReference type="SMART" id="SM00028">
    <property type="entry name" value="TPR"/>
    <property type="match status" value="11"/>
</dbReference>
<sequence length="1003" mass="116682">MKKAIARILGLILAFAAGEVKSQLTEIQRTPEADFQTGIFYIQQNMYGAARDVFTRLLDDNKNLTADQRLNAEYYRAIAAVQMLHPDGEFLLEKFIQDYETSAKANEARLYMGDFLFKNRQYKRAVKYYQQADWTLMNAAERAKIQFQYGYSLFSTDDQDGAEKQFAAVKDGKSQYAAPALYYYAYICYMKERYDEALVNFEKLRNDKNFGGMVPYYLAHIYYKKGEYDKLLAVGKEILEGDEPARASEIAKLVADAYYRRKDYKNALTYYTKFLEKGGKPSQTDYYEIGYTYYQLGKYSEAVQFFNKITNAREEIAQNAHYMLGDCYLKLGMRQEAAGAFKAAARSDKNLEVQEDAFYNFVKINYTETSPFQNPIEAAEEYLKLFPQSRHSKEINRLLASLYSNSSDYARAAVALEQAGLDSPEMREAWQRVQYFLGVRSYTSRQYAQAITHFKRSLEQPLNPRFTALAYYWMGETYYQLMEYDAALNAFNQFASTPQASLLAEFPNHYYNKAYCYLKKQQFAQAATEFRKFLTEKNLTAARRRDALLRTGDAYMMINQFELAQDFYSCAEAAGADPDYTRFQRALALGLLNKNDEKIQVLRKLIESSSNDNTRAAARMELGNTWLLVDRFTEAAGAFDEFIKFHPRHPQVRRALMSKALALKNARRFDEALTILKNLVAQYPESPEAAEAIGFARIIYAETNRMGEYVDWVDRNKLGNISRGQLDSSLYNNAYELYSMQRWQEAAQGFDEYLRRFPEGIFVQRAENFMADSYWRLNRRADAVQIYERIASKPNHAYFENASMRAGSYYFDQKDWPSARRMYQQIADLSNARESNRHIAENQLLRIAYQMGDWNECQNLADQILQRRDLDQALSQEATFYRALALFNRQQQALAVADFETLARSGSGIYKAESMYYLALHYYIQQRYSDSKKLVYYLVEDFPENIQLRDRALILLARNFIAERDYFQADFSLDFVIKSNSSPDLVNEARALKNDIKNFTQKK</sequence>
<dbReference type="RefSeq" id="WP_124397161.1">
    <property type="nucleotide sequence ID" value="NZ_BHZE01000004.1"/>
</dbReference>
<dbReference type="Pfam" id="PF13174">
    <property type="entry name" value="TPR_6"/>
    <property type="match status" value="1"/>
</dbReference>
<dbReference type="OrthoDB" id="9814448at2"/>
<name>A0A401XJ99_9FLAO</name>
<feature type="repeat" description="TPR" evidence="1">
    <location>
        <begin position="616"/>
        <end position="649"/>
    </location>
</feature>
<dbReference type="AlphaFoldDB" id="A0A401XJ99"/>
<dbReference type="PROSITE" id="PS50005">
    <property type="entry name" value="TPR"/>
    <property type="match status" value="3"/>
</dbReference>
<dbReference type="InterPro" id="IPR011990">
    <property type="entry name" value="TPR-like_helical_dom_sf"/>
</dbReference>
<dbReference type="Gene3D" id="1.25.40.10">
    <property type="entry name" value="Tetratricopeptide repeat domain"/>
    <property type="match status" value="8"/>
</dbReference>
<evidence type="ECO:0000313" key="3">
    <source>
        <dbReference type="Proteomes" id="UP000286715"/>
    </source>
</evidence>
<organism evidence="2 3">
    <name type="scientific">Thermaurantimonas aggregans</name>
    <dbReference type="NCBI Taxonomy" id="2173829"/>
    <lineage>
        <taxon>Bacteria</taxon>
        <taxon>Pseudomonadati</taxon>
        <taxon>Bacteroidota</taxon>
        <taxon>Flavobacteriia</taxon>
        <taxon>Flavobacteriales</taxon>
        <taxon>Schleiferiaceae</taxon>
        <taxon>Thermaurantimonas</taxon>
    </lineage>
</organism>
<feature type="repeat" description="TPR" evidence="1">
    <location>
        <begin position="468"/>
        <end position="501"/>
    </location>
</feature>